<accession>A0ABQ5ZQA8</accession>
<dbReference type="Pfam" id="PF00205">
    <property type="entry name" value="TPP_enzyme_M"/>
    <property type="match status" value="1"/>
</dbReference>
<name>A0ABQ5ZQA8_9HYPH</name>
<dbReference type="EMBL" id="BSOP01000036">
    <property type="protein sequence ID" value="GLR53231.1"/>
    <property type="molecule type" value="Genomic_DNA"/>
</dbReference>
<evidence type="ECO:0000256" key="3">
    <source>
        <dbReference type="RuleBase" id="RU362132"/>
    </source>
</evidence>
<feature type="domain" description="Thiamine pyrophosphate enzyme central" evidence="4">
    <location>
        <begin position="192"/>
        <end position="325"/>
    </location>
</feature>
<dbReference type="SUPFAM" id="SSF52518">
    <property type="entry name" value="Thiamin diphosphate-binding fold (THDP-binding)"/>
    <property type="match status" value="2"/>
</dbReference>
<evidence type="ECO:0000259" key="4">
    <source>
        <dbReference type="Pfam" id="PF00205"/>
    </source>
</evidence>
<evidence type="ECO:0000259" key="6">
    <source>
        <dbReference type="Pfam" id="PF02776"/>
    </source>
</evidence>
<dbReference type="Proteomes" id="UP001156702">
    <property type="component" value="Unassembled WGS sequence"/>
</dbReference>
<evidence type="ECO:0000259" key="5">
    <source>
        <dbReference type="Pfam" id="PF02775"/>
    </source>
</evidence>
<dbReference type="Gene3D" id="3.40.50.1220">
    <property type="entry name" value="TPP-binding domain"/>
    <property type="match status" value="1"/>
</dbReference>
<dbReference type="PANTHER" id="PTHR18968">
    <property type="entry name" value="THIAMINE PYROPHOSPHATE ENZYMES"/>
    <property type="match status" value="1"/>
</dbReference>
<dbReference type="Pfam" id="PF02776">
    <property type="entry name" value="TPP_enzyme_N"/>
    <property type="match status" value="1"/>
</dbReference>
<dbReference type="InterPro" id="IPR012000">
    <property type="entry name" value="Thiamin_PyroP_enz_cen_dom"/>
</dbReference>
<evidence type="ECO:0000313" key="8">
    <source>
        <dbReference type="Proteomes" id="UP001156702"/>
    </source>
</evidence>
<dbReference type="CDD" id="cd07035">
    <property type="entry name" value="TPP_PYR_POX_like"/>
    <property type="match status" value="1"/>
</dbReference>
<gene>
    <name evidence="7" type="ORF">GCM10007923_44460</name>
</gene>
<sequence>MKTVGTYLVELLAAYGVDTVFGIPGVHTVEMYRGLPGSGIRHVTPRHEQGAGFMADGYARATGRPGVCFVISGPGLTNIATAMAQAYGDSVPMLVITSVNPPGRMGSGEGHLHELPDQRQLARQFTAFSHTVLRAEELAQVIARAFAVFASARPRPVHIELPVDLLTLDASVLPSPQKRPPPSRPAPEAQAITAAAALCSQAVRPVILAGGGAADAASPLLRLAETLDAPVIMTVNGRGVLPPGHPLGVSCSPAMAATTNLIEAADLVIAAGTEFGPTDYDFYETGGARITGKLIRIDIDPEQAMRGRPADIALVADCALALDALTARIPPRAANDGAARARAAREAVREMLNPVLRAGVDLMEIVREALPDVIIVGDSAQPVYAGCIDFAANRPRSWFCSATGYGTLGYALPAAAGALIGTGRPTVCLAGDGGIQFTLPELAAAREAGLPLVVLLWNNNGYGEIKAYMEARGIAPIGVDIYTPDFLAIARGFGCKAERLRNPGELPALLRSAIRRTCPTVIEIDEEAYVTATAEMVGPEGLEPPTKRL</sequence>
<evidence type="ECO:0000313" key="7">
    <source>
        <dbReference type="EMBL" id="GLR53231.1"/>
    </source>
</evidence>
<protein>
    <recommendedName>
        <fullName evidence="9">5-guanidino-2-oxopentanoate decarboxylase</fullName>
    </recommendedName>
</protein>
<dbReference type="InterPro" id="IPR045229">
    <property type="entry name" value="TPP_enz"/>
</dbReference>
<dbReference type="NCBIfam" id="NF005712">
    <property type="entry name" value="PRK07524.1"/>
    <property type="match status" value="1"/>
</dbReference>
<proteinExistence type="inferred from homology"/>
<keyword evidence="2 3" id="KW-0786">Thiamine pyrophosphate</keyword>
<organism evidence="7 8">
    <name type="scientific">Shinella yambaruensis</name>
    <dbReference type="NCBI Taxonomy" id="415996"/>
    <lineage>
        <taxon>Bacteria</taxon>
        <taxon>Pseudomonadati</taxon>
        <taxon>Pseudomonadota</taxon>
        <taxon>Alphaproteobacteria</taxon>
        <taxon>Hyphomicrobiales</taxon>
        <taxon>Rhizobiaceae</taxon>
        <taxon>Shinella</taxon>
    </lineage>
</organism>
<dbReference type="InterPro" id="IPR012001">
    <property type="entry name" value="Thiamin_PyroP_enz_TPP-bd_dom"/>
</dbReference>
<dbReference type="RefSeq" id="WP_244767155.1">
    <property type="nucleotide sequence ID" value="NZ_BSOP01000036.1"/>
</dbReference>
<dbReference type="CDD" id="cd00568">
    <property type="entry name" value="TPP_enzymes"/>
    <property type="match status" value="1"/>
</dbReference>
<feature type="domain" description="Thiamine pyrophosphate enzyme TPP-binding" evidence="5">
    <location>
        <begin position="386"/>
        <end position="524"/>
    </location>
</feature>
<evidence type="ECO:0000256" key="1">
    <source>
        <dbReference type="ARBA" id="ARBA00007812"/>
    </source>
</evidence>
<dbReference type="InterPro" id="IPR011766">
    <property type="entry name" value="TPP_enzyme_TPP-bd"/>
</dbReference>
<dbReference type="InterPro" id="IPR029035">
    <property type="entry name" value="DHS-like_NAD/FAD-binding_dom"/>
</dbReference>
<dbReference type="Pfam" id="PF02775">
    <property type="entry name" value="TPP_enzyme_C"/>
    <property type="match status" value="1"/>
</dbReference>
<dbReference type="InterPro" id="IPR029061">
    <property type="entry name" value="THDP-binding"/>
</dbReference>
<comment type="caution">
    <text evidence="7">The sequence shown here is derived from an EMBL/GenBank/DDBJ whole genome shotgun (WGS) entry which is preliminary data.</text>
</comment>
<feature type="domain" description="Thiamine pyrophosphate enzyme N-terminal TPP-binding" evidence="6">
    <location>
        <begin position="3"/>
        <end position="119"/>
    </location>
</feature>
<dbReference type="SUPFAM" id="SSF52467">
    <property type="entry name" value="DHS-like NAD/FAD-binding domain"/>
    <property type="match status" value="1"/>
</dbReference>
<dbReference type="Gene3D" id="3.40.50.970">
    <property type="match status" value="2"/>
</dbReference>
<evidence type="ECO:0008006" key="9">
    <source>
        <dbReference type="Google" id="ProtNLM"/>
    </source>
</evidence>
<evidence type="ECO:0000256" key="2">
    <source>
        <dbReference type="ARBA" id="ARBA00023052"/>
    </source>
</evidence>
<keyword evidence="8" id="KW-1185">Reference proteome</keyword>
<reference evidence="8" key="1">
    <citation type="journal article" date="2019" name="Int. J. Syst. Evol. Microbiol.">
        <title>The Global Catalogue of Microorganisms (GCM) 10K type strain sequencing project: providing services to taxonomists for standard genome sequencing and annotation.</title>
        <authorList>
            <consortium name="The Broad Institute Genomics Platform"/>
            <consortium name="The Broad Institute Genome Sequencing Center for Infectious Disease"/>
            <person name="Wu L."/>
            <person name="Ma J."/>
        </authorList>
    </citation>
    <scope>NUCLEOTIDE SEQUENCE [LARGE SCALE GENOMIC DNA]</scope>
    <source>
        <strain evidence="8">NBRC 102122</strain>
    </source>
</reference>
<comment type="similarity">
    <text evidence="1 3">Belongs to the TPP enzyme family.</text>
</comment>
<dbReference type="PANTHER" id="PTHR18968:SF13">
    <property type="entry name" value="ACETOLACTATE SYNTHASE CATALYTIC SUBUNIT, MITOCHONDRIAL"/>
    <property type="match status" value="1"/>
</dbReference>